<evidence type="ECO:0000313" key="2">
    <source>
        <dbReference type="EMBL" id="EGO19001.1"/>
    </source>
</evidence>
<evidence type="ECO:0000256" key="1">
    <source>
        <dbReference type="SAM" id="Phobius"/>
    </source>
</evidence>
<accession>F8PCQ2</accession>
<name>F8PCQ2_SERL9</name>
<dbReference type="GeneID" id="18812981"/>
<dbReference type="Proteomes" id="UP000008064">
    <property type="component" value="Unassembled WGS sequence"/>
</dbReference>
<dbReference type="KEGG" id="sla:SERLADRAFT_411918"/>
<feature type="transmembrane region" description="Helical" evidence="1">
    <location>
        <begin position="223"/>
        <end position="242"/>
    </location>
</feature>
<protein>
    <submittedName>
        <fullName evidence="2">Uncharacterized protein</fullName>
    </submittedName>
</protein>
<dbReference type="AlphaFoldDB" id="F8PCQ2"/>
<keyword evidence="1" id="KW-1133">Transmembrane helix</keyword>
<keyword evidence="1" id="KW-0472">Membrane</keyword>
<sequence>MSEAIVAKYVGTSPDLRKEHSKPFHERDKVYENQLLRNCDELMYVDLCHAMNSGDRLNRTSLLLVVLVQEVKVVGVSKINNAVEDFVGDDKLGPKKVDTSITSINHLLLSPIFKMHKSWLQILQQSCNKQQLHLSHTPAATVLTVFFTAGFAKYLSTTQRRHKQELIKISISTISSSATGRLASRILVLDSELDANSRCHHYIPITTTIATALLRLGLDKQLFVRRTFIIFMLLLILHIFSLG</sequence>
<gene>
    <name evidence="2" type="ORF">SERLADRAFT_411918</name>
</gene>
<dbReference type="HOGENOM" id="CLU_1143126_0_0_1"/>
<dbReference type="RefSeq" id="XP_007324225.1">
    <property type="nucleotide sequence ID" value="XM_007324163.1"/>
</dbReference>
<organism>
    <name type="scientific">Serpula lacrymans var. lacrymans (strain S7.9)</name>
    <name type="common">Dry rot fungus</name>
    <dbReference type="NCBI Taxonomy" id="578457"/>
    <lineage>
        <taxon>Eukaryota</taxon>
        <taxon>Fungi</taxon>
        <taxon>Dikarya</taxon>
        <taxon>Basidiomycota</taxon>
        <taxon>Agaricomycotina</taxon>
        <taxon>Agaricomycetes</taxon>
        <taxon>Agaricomycetidae</taxon>
        <taxon>Boletales</taxon>
        <taxon>Coniophorineae</taxon>
        <taxon>Serpulaceae</taxon>
        <taxon>Serpula</taxon>
    </lineage>
</organism>
<dbReference type="EMBL" id="GL945445">
    <property type="protein sequence ID" value="EGO19001.1"/>
    <property type="molecule type" value="Genomic_DNA"/>
</dbReference>
<keyword evidence="1" id="KW-0812">Transmembrane</keyword>
<dbReference type="OrthoDB" id="4743193at2759"/>
<proteinExistence type="predicted"/>
<reference evidence="2" key="1">
    <citation type="submission" date="2011-04" db="EMBL/GenBank/DDBJ databases">
        <title>Evolution of plant cell wall degrading machinery underlies the functional diversity of forest fungi.</title>
        <authorList>
            <consortium name="US DOE Joint Genome Institute (JGI-PGF)"/>
            <person name="Eastwood D.C."/>
            <person name="Floudas D."/>
            <person name="Binder M."/>
            <person name="Majcherczyk A."/>
            <person name="Schneider P."/>
            <person name="Aerts A."/>
            <person name="Asiegbu F.O."/>
            <person name="Baker S.E."/>
            <person name="Barry K."/>
            <person name="Bendiksby M."/>
            <person name="Blumentritt M."/>
            <person name="Coutinho P.M."/>
            <person name="Cullen D."/>
            <person name="Cullen D."/>
            <person name="Gathman A."/>
            <person name="Goodell B."/>
            <person name="Henrissat B."/>
            <person name="Ihrmark K."/>
            <person name="Kauserud H."/>
            <person name="Kohler A."/>
            <person name="LaButti K."/>
            <person name="Lapidus A."/>
            <person name="Lavin J.L."/>
            <person name="Lee Y.-H."/>
            <person name="Lindquist E."/>
            <person name="Lilly W."/>
            <person name="Lucas S."/>
            <person name="Morin E."/>
            <person name="Murat C."/>
            <person name="Oguiza J.A."/>
            <person name="Park J."/>
            <person name="Pisabarro A.G."/>
            <person name="Riley R."/>
            <person name="Rosling A."/>
            <person name="Salamov A."/>
            <person name="Schmidt O."/>
            <person name="Schmutz J."/>
            <person name="Skrede I."/>
            <person name="Stenlid J."/>
            <person name="Wiebenga A."/>
            <person name="Xie X."/>
            <person name="Kues U."/>
            <person name="Hibbett D.S."/>
            <person name="Hoffmeister D."/>
            <person name="Hogberg N."/>
            <person name="Martin F."/>
            <person name="Grigoriev I.V."/>
            <person name="Watkinson S.C."/>
        </authorList>
    </citation>
    <scope>NUCLEOTIDE SEQUENCE</scope>
    <source>
        <strain evidence="2">S7.9</strain>
    </source>
</reference>